<dbReference type="PANTHER" id="PTHR21663">
    <property type="entry name" value="HYPOTHETICAL HEAT DOMAIN-CONTAINING"/>
    <property type="match status" value="1"/>
</dbReference>
<evidence type="ECO:0000313" key="2">
    <source>
        <dbReference type="Proteomes" id="UP001152795"/>
    </source>
</evidence>
<proteinExistence type="predicted"/>
<dbReference type="Proteomes" id="UP001152795">
    <property type="component" value="Unassembled WGS sequence"/>
</dbReference>
<keyword evidence="2" id="KW-1185">Reference proteome</keyword>
<dbReference type="GO" id="GO:0042147">
    <property type="term" value="P:retrograde transport, endosome to Golgi"/>
    <property type="evidence" value="ECO:0007669"/>
    <property type="project" value="TreeGrafter"/>
</dbReference>
<dbReference type="GO" id="GO:0030139">
    <property type="term" value="C:endocytic vesicle"/>
    <property type="evidence" value="ECO:0007669"/>
    <property type="project" value="TreeGrafter"/>
</dbReference>
<dbReference type="GO" id="GO:0008104">
    <property type="term" value="P:intracellular protein localization"/>
    <property type="evidence" value="ECO:0007669"/>
    <property type="project" value="TreeGrafter"/>
</dbReference>
<dbReference type="GO" id="GO:0016020">
    <property type="term" value="C:membrane"/>
    <property type="evidence" value="ECO:0007669"/>
    <property type="project" value="TreeGrafter"/>
</dbReference>
<dbReference type="GO" id="GO:0006897">
    <property type="term" value="P:endocytosis"/>
    <property type="evidence" value="ECO:0007669"/>
    <property type="project" value="TreeGrafter"/>
</dbReference>
<sequence length="150" mass="16693">MLKRTTEDTKWAMIRAKCGWMITGALMTLGPSVVRHFLPKMLGLWASAFPPTPDEAESEKSKGDPYTWQVTLECRSGALAALSSFIKHCPALLSDDIVRRVMIPLESCVAMTAHLPAIIRAHGNHLKVSAAMIRLRLYEAFKLLPPNSYE</sequence>
<name>A0A6S7KIV2_PARCT</name>
<dbReference type="GO" id="GO:0005829">
    <property type="term" value="C:cytosol"/>
    <property type="evidence" value="ECO:0007669"/>
    <property type="project" value="GOC"/>
</dbReference>
<organism evidence="1 2">
    <name type="scientific">Paramuricea clavata</name>
    <name type="common">Red gorgonian</name>
    <name type="synonym">Violescent sea-whip</name>
    <dbReference type="NCBI Taxonomy" id="317549"/>
    <lineage>
        <taxon>Eukaryota</taxon>
        <taxon>Metazoa</taxon>
        <taxon>Cnidaria</taxon>
        <taxon>Anthozoa</taxon>
        <taxon>Octocorallia</taxon>
        <taxon>Malacalcyonacea</taxon>
        <taxon>Plexauridae</taxon>
        <taxon>Paramuricea</taxon>
    </lineage>
</organism>
<dbReference type="GO" id="GO:0005794">
    <property type="term" value="C:Golgi apparatus"/>
    <property type="evidence" value="ECO:0007669"/>
    <property type="project" value="TreeGrafter"/>
</dbReference>
<dbReference type="EMBL" id="CACRXK020029323">
    <property type="protein sequence ID" value="CAB4042020.1"/>
    <property type="molecule type" value="Genomic_DNA"/>
</dbReference>
<comment type="caution">
    <text evidence="1">The sequence shown here is derived from an EMBL/GenBank/DDBJ whole genome shotgun (WGS) entry which is preliminary data.</text>
</comment>
<dbReference type="AlphaFoldDB" id="A0A6S7KIV2"/>
<protein>
    <submittedName>
        <fullName evidence="1">HEAT repeat-containing 5B</fullName>
    </submittedName>
</protein>
<accession>A0A6S7KIV2</accession>
<reference evidence="1" key="1">
    <citation type="submission" date="2020-04" db="EMBL/GenBank/DDBJ databases">
        <authorList>
            <person name="Alioto T."/>
            <person name="Alioto T."/>
            <person name="Gomez Garrido J."/>
        </authorList>
    </citation>
    <scope>NUCLEOTIDE SEQUENCE</scope>
    <source>
        <strain evidence="1">A484AB</strain>
    </source>
</reference>
<gene>
    <name evidence="1" type="ORF">PACLA_8A004558</name>
</gene>
<dbReference type="PANTHER" id="PTHR21663:SF0">
    <property type="entry name" value="HEAT REPEAT-CONTAINING PROTEIN 5B"/>
    <property type="match status" value="1"/>
</dbReference>
<feature type="non-terminal residue" evidence="1">
    <location>
        <position position="1"/>
    </location>
</feature>
<dbReference type="InterPro" id="IPR040108">
    <property type="entry name" value="Laa1/Sip1/HEATR5"/>
</dbReference>
<evidence type="ECO:0000313" key="1">
    <source>
        <dbReference type="EMBL" id="CAB4042020.1"/>
    </source>
</evidence>
<dbReference type="OrthoDB" id="192608at2759"/>